<evidence type="ECO:0000259" key="10">
    <source>
        <dbReference type="Pfam" id="PF13813"/>
    </source>
</evidence>
<comment type="similarity">
    <text evidence="3">Belongs to the wax synthase family.</text>
</comment>
<evidence type="ECO:0000256" key="1">
    <source>
        <dbReference type="ARBA" id="ARBA00004141"/>
    </source>
</evidence>
<feature type="transmembrane region" description="Helical" evidence="9">
    <location>
        <begin position="417"/>
        <end position="443"/>
    </location>
</feature>
<feature type="compositionally biased region" description="Polar residues" evidence="8">
    <location>
        <begin position="330"/>
        <end position="357"/>
    </location>
</feature>
<evidence type="ECO:0000313" key="11">
    <source>
        <dbReference type="EMBL" id="KAF5830411.1"/>
    </source>
</evidence>
<feature type="transmembrane region" description="Helical" evidence="9">
    <location>
        <begin position="57"/>
        <end position="75"/>
    </location>
</feature>
<comment type="subcellular location">
    <subcellularLocation>
        <location evidence="1">Membrane</location>
        <topology evidence="1">Multi-pass membrane protein</topology>
    </subcellularLocation>
</comment>
<evidence type="ECO:0000256" key="5">
    <source>
        <dbReference type="ARBA" id="ARBA00022692"/>
    </source>
</evidence>
<accession>A0ABQ7G734</accession>
<evidence type="ECO:0000256" key="6">
    <source>
        <dbReference type="ARBA" id="ARBA00022989"/>
    </source>
</evidence>
<dbReference type="EMBL" id="MU070045">
    <property type="protein sequence ID" value="KAF5830411.1"/>
    <property type="molecule type" value="Genomic_DNA"/>
</dbReference>
<organism evidence="11 12">
    <name type="scientific">Dunaliella salina</name>
    <name type="common">Green alga</name>
    <name type="synonym">Protococcus salinus</name>
    <dbReference type="NCBI Taxonomy" id="3046"/>
    <lineage>
        <taxon>Eukaryota</taxon>
        <taxon>Viridiplantae</taxon>
        <taxon>Chlorophyta</taxon>
        <taxon>core chlorophytes</taxon>
        <taxon>Chlorophyceae</taxon>
        <taxon>CS clade</taxon>
        <taxon>Chlamydomonadales</taxon>
        <taxon>Dunaliellaceae</taxon>
        <taxon>Dunaliella</taxon>
    </lineage>
</organism>
<dbReference type="PANTHER" id="PTHR31595">
    <property type="entry name" value="LONG-CHAIN-ALCOHOL O-FATTY-ACYLTRANSFERASE 3-RELATED"/>
    <property type="match status" value="1"/>
</dbReference>
<feature type="transmembrane region" description="Helical" evidence="9">
    <location>
        <begin position="23"/>
        <end position="45"/>
    </location>
</feature>
<feature type="domain" description="Wax synthase" evidence="10">
    <location>
        <begin position="226"/>
        <end position="268"/>
    </location>
</feature>
<comment type="caution">
    <text evidence="11">The sequence shown here is derived from an EMBL/GenBank/DDBJ whole genome shotgun (WGS) entry which is preliminary data.</text>
</comment>
<dbReference type="Proteomes" id="UP000815325">
    <property type="component" value="Unassembled WGS sequence"/>
</dbReference>
<evidence type="ECO:0000313" key="12">
    <source>
        <dbReference type="Proteomes" id="UP000815325"/>
    </source>
</evidence>
<evidence type="ECO:0000256" key="3">
    <source>
        <dbReference type="ARBA" id="ARBA00007282"/>
    </source>
</evidence>
<keyword evidence="4" id="KW-0808">Transferase</keyword>
<feature type="transmembrane region" description="Helical" evidence="9">
    <location>
        <begin position="185"/>
        <end position="207"/>
    </location>
</feature>
<dbReference type="InterPro" id="IPR044851">
    <property type="entry name" value="Wax_synthase"/>
</dbReference>
<keyword evidence="6 9" id="KW-1133">Transmembrane helix</keyword>
<keyword evidence="5 9" id="KW-0812">Transmembrane</keyword>
<evidence type="ECO:0000256" key="9">
    <source>
        <dbReference type="SAM" id="Phobius"/>
    </source>
</evidence>
<comment type="pathway">
    <text evidence="2">Secondary metabolite biosynthesis.</text>
</comment>
<proteinExistence type="inferred from homology"/>
<sequence>MEGCLGRECRGVGLHLLHFSVAHTAYCFLVCIGIFLAFWFVWTWFLRLCRPTTFRKAGFGATLITLVASALFTSFQPPHPYWISELSVMLIVCSALKIIDFLVWQDSKPQELPFWSLILDHALVLRPDAMQHKPGHRQPTGRSLGGRAIDSLWPLLRAIFQMFACEALNAILMQHDKADVLEAPYWYNCLMSVTLASTLYLHLSYFFNSMEFVGVLFLDHDPDTEWPHLFRSPWLSSSPSEFWNYRWHQMFRHCFVRLAFQPTKRALQWLLDIPPKQPIVSAPGAETAMLLNDDDGQNQSSLPCTPGNGRYSLRPRTPITRTSRSRSKNKSQQEIPSVTATVEIQDISGQGVRSSPGQEYEKQKKQELHEFGPQQQSHVDAGSTMGKRMLPQACSALALQTLPSFSVFLFSGLLHEFLLLIFFGAPTGHQLAFFMIHAAALLAQRLAQKASKRLGQPNGHPALPSCTRALRRIACMLAWNTFLASTTPLFMRPWFLYSYHKELRVLVPGPIHYFVKWCMHK</sequence>
<feature type="compositionally biased region" description="Basic and acidic residues" evidence="8">
    <location>
        <begin position="359"/>
        <end position="370"/>
    </location>
</feature>
<gene>
    <name evidence="11" type="ORF">DUNSADRAFT_14632</name>
</gene>
<evidence type="ECO:0000256" key="2">
    <source>
        <dbReference type="ARBA" id="ARBA00005179"/>
    </source>
</evidence>
<feature type="transmembrane region" description="Helical" evidence="9">
    <location>
        <begin position="152"/>
        <end position="173"/>
    </location>
</feature>
<dbReference type="PANTHER" id="PTHR31595:SF57">
    <property type="entry name" value="OS04G0481900 PROTEIN"/>
    <property type="match status" value="1"/>
</dbReference>
<reference evidence="11" key="1">
    <citation type="submission" date="2017-08" db="EMBL/GenBank/DDBJ databases">
        <authorList>
            <person name="Polle J.E."/>
            <person name="Barry K."/>
            <person name="Cushman J."/>
            <person name="Schmutz J."/>
            <person name="Tran D."/>
            <person name="Hathwaick L.T."/>
            <person name="Yim W.C."/>
            <person name="Jenkins J."/>
            <person name="Mckie-Krisberg Z.M."/>
            <person name="Prochnik S."/>
            <person name="Lindquist E."/>
            <person name="Dockter R.B."/>
            <person name="Adam C."/>
            <person name="Molina H."/>
            <person name="Bunkerborg J."/>
            <person name="Jin E."/>
            <person name="Buchheim M."/>
            <person name="Magnuson J."/>
        </authorList>
    </citation>
    <scope>NUCLEOTIDE SEQUENCE</scope>
    <source>
        <strain evidence="11">CCAP 19/18</strain>
    </source>
</reference>
<evidence type="ECO:0000256" key="7">
    <source>
        <dbReference type="ARBA" id="ARBA00023136"/>
    </source>
</evidence>
<evidence type="ECO:0000256" key="8">
    <source>
        <dbReference type="SAM" id="MobiDB-lite"/>
    </source>
</evidence>
<protein>
    <recommendedName>
        <fullName evidence="10">Wax synthase domain-containing protein</fullName>
    </recommendedName>
</protein>
<dbReference type="InterPro" id="IPR032805">
    <property type="entry name" value="Wax_synthase_dom"/>
</dbReference>
<evidence type="ECO:0000256" key="4">
    <source>
        <dbReference type="ARBA" id="ARBA00022679"/>
    </source>
</evidence>
<feature type="region of interest" description="Disordered" evidence="8">
    <location>
        <begin position="290"/>
        <end position="381"/>
    </location>
</feature>
<keyword evidence="12" id="KW-1185">Reference proteome</keyword>
<name>A0ABQ7G734_DUNSA</name>
<keyword evidence="7 9" id="KW-0472">Membrane</keyword>
<dbReference type="Pfam" id="PF13813">
    <property type="entry name" value="MBOAT_2"/>
    <property type="match status" value="1"/>
</dbReference>
<feature type="transmembrane region" description="Helical" evidence="9">
    <location>
        <begin position="81"/>
        <end position="104"/>
    </location>
</feature>